<organism evidence="2 3">
    <name type="scientific">Trichoderma harzianum</name>
    <name type="common">Hypocrea lixii</name>
    <dbReference type="NCBI Taxonomy" id="5544"/>
    <lineage>
        <taxon>Eukaryota</taxon>
        <taxon>Fungi</taxon>
        <taxon>Dikarya</taxon>
        <taxon>Ascomycota</taxon>
        <taxon>Pezizomycotina</taxon>
        <taxon>Sordariomycetes</taxon>
        <taxon>Hypocreomycetidae</taxon>
        <taxon>Hypocreales</taxon>
        <taxon>Hypocreaceae</taxon>
        <taxon>Trichoderma</taxon>
    </lineage>
</organism>
<feature type="compositionally biased region" description="Acidic residues" evidence="1">
    <location>
        <begin position="194"/>
        <end position="206"/>
    </location>
</feature>
<feature type="compositionally biased region" description="Polar residues" evidence="1">
    <location>
        <begin position="211"/>
        <end position="222"/>
    </location>
</feature>
<accession>A0A0F9XEM2</accession>
<evidence type="ECO:0000313" key="3">
    <source>
        <dbReference type="Proteomes" id="UP000034112"/>
    </source>
</evidence>
<sequence>MSPNTRPRRHNQNQITVPLVIASSSNNRVEKAKQAVCSLNLSEDKTEHIRQVWQELRRSYESTFSNADEPFPFWALRQFKSERLERILELGYGDDLGLLRTWAACAAKKFDVKPSRFVLFFDSIEQARAKALSKISKECPSLTFDSLYQAVQRNRLRRIKCGKNRRSEFLPGDFNACLTRKKINNDNSSNYNSDDVEENDEDEDGERENSCQSPIESTGFNDQESDCMIVHNVQTPSDHGEGHGEGHVEAGDGLDIESGYSIHTGHPGLPITLDETDASGDTMTPRTPTHKSNERTEETCSTYPSQDIDPTARISTVGNTPSVTENHVEDEARRRDTNHEESSFSDPHSNTGKIMSIGKQLLQQGDLIFLELKELWEKTEAAKNCVKTIEKTICANAEQIRQITLQPLQSDQSTSSEDMISAIAPVTFVTESEYKKRKIEHDKIAEFKVKKVKLVAEFVATMQEFGALDGSDVRGRGAASANLSP</sequence>
<feature type="compositionally biased region" description="Basic and acidic residues" evidence="1">
    <location>
        <begin position="326"/>
        <end position="342"/>
    </location>
</feature>
<comment type="caution">
    <text evidence="2">The sequence shown here is derived from an EMBL/GenBank/DDBJ whole genome shotgun (WGS) entry which is preliminary data.</text>
</comment>
<evidence type="ECO:0000313" key="2">
    <source>
        <dbReference type="EMBL" id="KKO99092.1"/>
    </source>
</evidence>
<reference evidence="3" key="1">
    <citation type="journal article" date="2015" name="Genome Announc.">
        <title>Draft whole-genome sequence of the biocontrol agent Trichoderma harzianum T6776.</title>
        <authorList>
            <person name="Baroncelli R."/>
            <person name="Piaggeschi G."/>
            <person name="Fiorini L."/>
            <person name="Bertolini E."/>
            <person name="Zapparata A."/>
            <person name="Pe M.E."/>
            <person name="Sarrocco S."/>
            <person name="Vannacci G."/>
        </authorList>
    </citation>
    <scope>NUCLEOTIDE SEQUENCE [LARGE SCALE GENOMIC DNA]</scope>
    <source>
        <strain evidence="3">T6776</strain>
    </source>
</reference>
<feature type="compositionally biased region" description="Basic and acidic residues" evidence="1">
    <location>
        <begin position="238"/>
        <end position="250"/>
    </location>
</feature>
<dbReference type="AlphaFoldDB" id="A0A0F9XEM2"/>
<dbReference type="Proteomes" id="UP000034112">
    <property type="component" value="Unassembled WGS sequence"/>
</dbReference>
<protein>
    <submittedName>
        <fullName evidence="2">Uncharacterized protein</fullName>
    </submittedName>
</protein>
<dbReference type="OrthoDB" id="4900710at2759"/>
<proteinExistence type="predicted"/>
<dbReference type="EMBL" id="JOKZ01000356">
    <property type="protein sequence ID" value="KKO99092.1"/>
    <property type="molecule type" value="Genomic_DNA"/>
</dbReference>
<gene>
    <name evidence="2" type="ORF">THAR02_08793</name>
</gene>
<feature type="region of interest" description="Disordered" evidence="1">
    <location>
        <begin position="187"/>
        <end position="352"/>
    </location>
</feature>
<evidence type="ECO:0000256" key="1">
    <source>
        <dbReference type="SAM" id="MobiDB-lite"/>
    </source>
</evidence>
<name>A0A0F9XEM2_TRIHA</name>
<feature type="compositionally biased region" description="Polar residues" evidence="1">
    <location>
        <begin position="313"/>
        <end position="325"/>
    </location>
</feature>